<reference evidence="2 3" key="1">
    <citation type="submission" date="2023-07" db="EMBL/GenBank/DDBJ databases">
        <title>Genomic Encyclopedia of Type Strains, Phase IV (KMG-IV): sequencing the most valuable type-strain genomes for metagenomic binning, comparative biology and taxonomic classification.</title>
        <authorList>
            <person name="Goeker M."/>
        </authorList>
    </citation>
    <scope>NUCLEOTIDE SEQUENCE [LARGE SCALE GENOMIC DNA]</scope>
    <source>
        <strain evidence="2 3">DSM 2457</strain>
    </source>
</reference>
<dbReference type="EMBL" id="JAUSUI010000001">
    <property type="protein sequence ID" value="MDQ0301340.1"/>
    <property type="molecule type" value="Genomic_DNA"/>
</dbReference>
<evidence type="ECO:0000256" key="1">
    <source>
        <dbReference type="SAM" id="Phobius"/>
    </source>
</evidence>
<evidence type="ECO:0000313" key="3">
    <source>
        <dbReference type="Proteomes" id="UP001224682"/>
    </source>
</evidence>
<dbReference type="Proteomes" id="UP001224682">
    <property type="component" value="Unassembled WGS sequence"/>
</dbReference>
<keyword evidence="1" id="KW-0812">Transmembrane</keyword>
<feature type="transmembrane region" description="Helical" evidence="1">
    <location>
        <begin position="93"/>
        <end position="115"/>
    </location>
</feature>
<proteinExistence type="predicted"/>
<gene>
    <name evidence="2" type="ORF">J2S75_000351</name>
</gene>
<evidence type="ECO:0000313" key="2">
    <source>
        <dbReference type="EMBL" id="MDQ0301340.1"/>
    </source>
</evidence>
<evidence type="ECO:0008006" key="4">
    <source>
        <dbReference type="Google" id="ProtNLM"/>
    </source>
</evidence>
<dbReference type="RefSeq" id="WP_307017605.1">
    <property type="nucleotide sequence ID" value="NZ_JAUSUI010000001.1"/>
</dbReference>
<name>A0ABU0B6A0_9HYPH</name>
<keyword evidence="1" id="KW-0472">Membrane</keyword>
<organism evidence="2 3">
    <name type="scientific">Ancylobacter polymorphus</name>
    <dbReference type="NCBI Taxonomy" id="223390"/>
    <lineage>
        <taxon>Bacteria</taxon>
        <taxon>Pseudomonadati</taxon>
        <taxon>Pseudomonadota</taxon>
        <taxon>Alphaproteobacteria</taxon>
        <taxon>Hyphomicrobiales</taxon>
        <taxon>Xanthobacteraceae</taxon>
        <taxon>Ancylobacter</taxon>
    </lineage>
</organism>
<sequence>MIADSDPMLLRIMESLGALRADMQNMKDDQEIERRTGAEFRREVRLEIRTVQDNITDIKHTIKPVAETVQQHATTLQDHSDKIKGFKLFQDKIGAAIALGTTVVGMVVGGVYWLITTYWAELIAAIRGFFTRS</sequence>
<keyword evidence="1" id="KW-1133">Transmembrane helix</keyword>
<protein>
    <recommendedName>
        <fullName evidence="4">DUF1515 domain-containing protein</fullName>
    </recommendedName>
</protein>
<accession>A0ABU0B6A0</accession>
<comment type="caution">
    <text evidence="2">The sequence shown here is derived from an EMBL/GenBank/DDBJ whole genome shotgun (WGS) entry which is preliminary data.</text>
</comment>
<keyword evidence="3" id="KW-1185">Reference proteome</keyword>